<comment type="caution">
    <text evidence="5">The sequence shown here is derived from an EMBL/GenBank/DDBJ whole genome shotgun (WGS) entry which is preliminary data.</text>
</comment>
<reference evidence="5 6" key="1">
    <citation type="submission" date="2018-08" db="EMBL/GenBank/DDBJ databases">
        <title>Recombination of ecologically and evolutionarily significant loci maintains genetic cohesion in the Pseudomonas syringae species complex.</title>
        <authorList>
            <person name="Dillon M."/>
            <person name="Thakur S."/>
            <person name="Almeida R.N.D."/>
            <person name="Weir B.S."/>
            <person name="Guttman D.S."/>
        </authorList>
    </citation>
    <scope>NUCLEOTIDE SEQUENCE [LARGE SCALE GENOMIC DNA]</scope>
    <source>
        <strain evidence="5 6">ICMP 6917</strain>
    </source>
</reference>
<dbReference type="InterPro" id="IPR035919">
    <property type="entry name" value="EAL_sf"/>
</dbReference>
<dbReference type="InterPro" id="IPR003018">
    <property type="entry name" value="GAF"/>
</dbReference>
<evidence type="ECO:0000256" key="1">
    <source>
        <dbReference type="ARBA" id="ARBA00001946"/>
    </source>
</evidence>
<dbReference type="GO" id="GO:0003824">
    <property type="term" value="F:catalytic activity"/>
    <property type="evidence" value="ECO:0007669"/>
    <property type="project" value="UniProtKB-ARBA"/>
</dbReference>
<feature type="domain" description="GGDEF" evidence="4">
    <location>
        <begin position="579"/>
        <end position="712"/>
    </location>
</feature>
<dbReference type="Gene3D" id="3.30.70.270">
    <property type="match status" value="1"/>
</dbReference>
<dbReference type="InterPro" id="IPR029787">
    <property type="entry name" value="Nucleotide_cyclase"/>
</dbReference>
<dbReference type="Pfam" id="PF00563">
    <property type="entry name" value="EAL"/>
    <property type="match status" value="1"/>
</dbReference>
<comment type="subcellular location">
    <subcellularLocation>
        <location evidence="2">Cell inner membrane</location>
    </subcellularLocation>
</comment>
<dbReference type="PROSITE" id="PS50887">
    <property type="entry name" value="GGDEF"/>
    <property type="match status" value="1"/>
</dbReference>
<dbReference type="InterPro" id="IPR052155">
    <property type="entry name" value="Biofilm_reg_signaling"/>
</dbReference>
<gene>
    <name evidence="5" type="ORF">ALP84_02931</name>
</gene>
<dbReference type="SUPFAM" id="SSF141868">
    <property type="entry name" value="EAL domain-like"/>
    <property type="match status" value="1"/>
</dbReference>
<dbReference type="Gene3D" id="3.20.20.450">
    <property type="entry name" value="EAL domain"/>
    <property type="match status" value="1"/>
</dbReference>
<dbReference type="SUPFAM" id="SSF55781">
    <property type="entry name" value="GAF domain-like"/>
    <property type="match status" value="2"/>
</dbReference>
<protein>
    <submittedName>
        <fullName evidence="5">GAF domain/GGDEF domain/EAL domain protein</fullName>
    </submittedName>
</protein>
<dbReference type="PROSITE" id="PS50883">
    <property type="entry name" value="EAL"/>
    <property type="match status" value="1"/>
</dbReference>
<dbReference type="InterPro" id="IPR000160">
    <property type="entry name" value="GGDEF_dom"/>
</dbReference>
<dbReference type="PANTHER" id="PTHR44757">
    <property type="entry name" value="DIGUANYLATE CYCLASE DGCP"/>
    <property type="match status" value="1"/>
</dbReference>
<dbReference type="CDD" id="cd01948">
    <property type="entry name" value="EAL"/>
    <property type="match status" value="1"/>
</dbReference>
<organism evidence="5 6">
    <name type="scientific">Pseudomonas cichorii</name>
    <dbReference type="NCBI Taxonomy" id="36746"/>
    <lineage>
        <taxon>Bacteria</taxon>
        <taxon>Pseudomonadati</taxon>
        <taxon>Pseudomonadota</taxon>
        <taxon>Gammaproteobacteria</taxon>
        <taxon>Pseudomonadales</taxon>
        <taxon>Pseudomonadaceae</taxon>
        <taxon>Pseudomonas</taxon>
    </lineage>
</organism>
<dbReference type="SMART" id="SM00267">
    <property type="entry name" value="GGDEF"/>
    <property type="match status" value="1"/>
</dbReference>
<evidence type="ECO:0000256" key="2">
    <source>
        <dbReference type="ARBA" id="ARBA00004533"/>
    </source>
</evidence>
<dbReference type="EMBL" id="RBRY01000091">
    <property type="protein sequence ID" value="RMR56598.1"/>
    <property type="molecule type" value="Genomic_DNA"/>
</dbReference>
<evidence type="ECO:0000313" key="5">
    <source>
        <dbReference type="EMBL" id="RMR56598.1"/>
    </source>
</evidence>
<dbReference type="InterPro" id="IPR001633">
    <property type="entry name" value="EAL_dom"/>
</dbReference>
<dbReference type="Gene3D" id="3.30.450.40">
    <property type="match status" value="2"/>
</dbReference>
<dbReference type="Pfam" id="PF13185">
    <property type="entry name" value="GAF_2"/>
    <property type="match status" value="2"/>
</dbReference>
<dbReference type="SUPFAM" id="SSF55073">
    <property type="entry name" value="Nucleotide cyclase"/>
    <property type="match status" value="1"/>
</dbReference>
<evidence type="ECO:0000313" key="6">
    <source>
        <dbReference type="Proteomes" id="UP000278332"/>
    </source>
</evidence>
<dbReference type="InterPro" id="IPR043128">
    <property type="entry name" value="Rev_trsase/Diguanyl_cyclase"/>
</dbReference>
<proteinExistence type="predicted"/>
<comment type="cofactor">
    <cofactor evidence="1">
        <name>Mg(2+)</name>
        <dbReference type="ChEBI" id="CHEBI:18420"/>
    </cofactor>
</comment>
<dbReference type="SMART" id="SM00052">
    <property type="entry name" value="EAL"/>
    <property type="match status" value="1"/>
</dbReference>
<dbReference type="NCBIfam" id="TIGR00254">
    <property type="entry name" value="GGDEF"/>
    <property type="match status" value="1"/>
</dbReference>
<evidence type="ECO:0000259" key="3">
    <source>
        <dbReference type="PROSITE" id="PS50883"/>
    </source>
</evidence>
<name>A0A3M4VXL0_PSECI</name>
<evidence type="ECO:0000259" key="4">
    <source>
        <dbReference type="PROSITE" id="PS50887"/>
    </source>
</evidence>
<feature type="domain" description="EAL" evidence="3">
    <location>
        <begin position="721"/>
        <end position="974"/>
    </location>
</feature>
<dbReference type="Proteomes" id="UP000278332">
    <property type="component" value="Unassembled WGS sequence"/>
</dbReference>
<dbReference type="InterPro" id="IPR029016">
    <property type="entry name" value="GAF-like_dom_sf"/>
</dbReference>
<dbReference type="SMART" id="SM00065">
    <property type="entry name" value="GAF"/>
    <property type="match status" value="2"/>
</dbReference>
<sequence>MPPSGAAAEDSRSQLQDLVFFMQVPPFSPALNQSTDDCAASPALSSEALMETLLREARISMPDVVWAAYGAGTHKRLLGSGSAQADWLGEIPCDGFDDFCNKRQLHRWVVGMGETPLGWLLAPKAESANPALADLALRLGYLLQSVALVRAQNTQRVLYEISHLASSTRDRSTFLKGIHKQLATLIDAENFYLALYDDQREKITYPYYIDVADHEAMEPESFEYLDRSRLSMTGYVLTTGQPLFVDATAIKQAQAQGLFFCEGRPSEFWMGAPLKKSSDEVFGMLAMQVYDVSRIYSVEDRALFLVVARHVAMALDRILHRADLEHTVLLRTQQLSAANDALRQEVADRERAEHLQSALFQITELSSQPGDMAELFHSLHMIVGELLVAYNFYIALYDGSTEEVTFPYYSDERLATPPRSRRGQRGFTEYVIRQRRPCLIDREDAYRLEREGEIETQNDSNRSSSWLGIPLFEGDDVRGVLAVQSYSQNVSYTLRDQELLTFVSRHIDTALSRRSAAEAIHTANLRLEARVQDRTRELDLANARLQHENSHDSLTSLPNRSQLQQRLKEAWQAFNQHDQQLVVMFIDLDRFKVVNDSLGHHFGDILLVQAAARLRSCIRDCDLLARLGGDEFAVLGIGAPLAVGVGIAERILEAFDLPFFISGHSVFSSCSIGVVGADRQFHQEPAELLRDADTAMYRAKNGGRDSFVVFNQELRREVSDQVEREGALRKALKHTNELIPYFQPIICVNTGKLFALEALIRWRQPDGRVIAPGSFLPALEGLRLIGRLDIYMLQRVIAILADPANAHWPPVHVNCSSYSITRPEFAAEVLNLLTEYGVAPSRLCLELTEGALVADPAQARESMKQLADKGMSVVLDDFGAGFSSLSYVHQYHFSGLKIDKSFVLELTTSARSRAIVRAIVRMAESLDLTVVAEGVEDHATLELLRGMGAGQAQGYYFAMPLPLEQLDLSKDIELGLHWTQAGNDLP</sequence>
<dbReference type="PANTHER" id="PTHR44757:SF2">
    <property type="entry name" value="BIOFILM ARCHITECTURE MAINTENANCE PROTEIN MBAA"/>
    <property type="match status" value="1"/>
</dbReference>
<dbReference type="GO" id="GO:0005886">
    <property type="term" value="C:plasma membrane"/>
    <property type="evidence" value="ECO:0007669"/>
    <property type="project" value="UniProtKB-SubCell"/>
</dbReference>
<dbReference type="Pfam" id="PF00990">
    <property type="entry name" value="GGDEF"/>
    <property type="match status" value="1"/>
</dbReference>
<dbReference type="FunFam" id="3.30.70.270:FF:000001">
    <property type="entry name" value="Diguanylate cyclase domain protein"/>
    <property type="match status" value="1"/>
</dbReference>
<dbReference type="CDD" id="cd01949">
    <property type="entry name" value="GGDEF"/>
    <property type="match status" value="1"/>
</dbReference>
<dbReference type="AlphaFoldDB" id="A0A3M4VXL0"/>
<accession>A0A3M4VXL0</accession>